<evidence type="ECO:0000313" key="1">
    <source>
        <dbReference type="EMBL" id="QBB28687.1"/>
    </source>
</evidence>
<proteinExistence type="predicted"/>
<accession>A0A411HBC5</accession>
<dbReference type="Proteomes" id="UP000682645">
    <property type="component" value="Segment"/>
</dbReference>
<protein>
    <submittedName>
        <fullName evidence="1">Uncharacterized protein</fullName>
    </submittedName>
</protein>
<name>A0A411HBC5_9VIRU</name>
<evidence type="ECO:0000313" key="2">
    <source>
        <dbReference type="Proteomes" id="UP000682645"/>
    </source>
</evidence>
<reference evidence="1" key="1">
    <citation type="journal article" date="2019" name="Sci. Rep.">
        <title>The first clawed lobster virus Homarus gammarus nudivirus (HgNV n. sp.) expands the diversity of the Nudiviridae.</title>
        <authorList>
            <person name="Holt C.C."/>
            <person name="Stone M."/>
            <person name="Bass D."/>
            <person name="Bateman K.S."/>
            <person name="van Aerle R."/>
            <person name="Daniels C.L."/>
            <person name="van der Giezen M."/>
            <person name="Ross S.H."/>
            <person name="Hooper C."/>
            <person name="Stentiford G.D."/>
        </authorList>
    </citation>
    <scope>NUCLEOTIDE SEQUENCE</scope>
    <source>
        <strain evidence="1">52S104HLG2</strain>
    </source>
</reference>
<keyword evidence="2" id="KW-1185">Reference proteome</keyword>
<sequence>MSLVEHSNGKEAMDNFHTHVPSKLIQYIQNTTKTSKVVHLYYGSKMMSKYSWTVIPYEISPYDKLIDNMQYLTTFRFLGGVRFVLYNGTNRYLNFDHLGIPVFNVYRLGV</sequence>
<dbReference type="EMBL" id="MK439999">
    <property type="protein sequence ID" value="QBB28687.1"/>
    <property type="molecule type" value="Genomic_DNA"/>
</dbReference>
<organism evidence="1 2">
    <name type="scientific">Homarus gammarus nudivirus</name>
    <dbReference type="NCBI Taxonomy" id="2509616"/>
    <lineage>
        <taxon>Viruses</taxon>
        <taxon>Viruses incertae sedis</taxon>
        <taxon>Naldaviricetes</taxon>
        <taxon>Lefavirales</taxon>
        <taxon>Nudiviridae</taxon>
        <taxon>Gammanudivirus</taxon>
        <taxon>Gammanudivirus hogammari</taxon>
    </lineage>
</organism>
<gene>
    <name evidence="1" type="ORF">HgNV_082</name>
</gene>